<organism evidence="2 3">
    <name type="scientific">Diaporthe australafricana</name>
    <dbReference type="NCBI Taxonomy" id="127596"/>
    <lineage>
        <taxon>Eukaryota</taxon>
        <taxon>Fungi</taxon>
        <taxon>Dikarya</taxon>
        <taxon>Ascomycota</taxon>
        <taxon>Pezizomycotina</taxon>
        <taxon>Sordariomycetes</taxon>
        <taxon>Sordariomycetidae</taxon>
        <taxon>Diaporthales</taxon>
        <taxon>Diaporthaceae</taxon>
        <taxon>Diaporthe</taxon>
    </lineage>
</organism>
<name>A0ABR3WPF2_9PEZI</name>
<feature type="compositionally biased region" description="Basic and acidic residues" evidence="1">
    <location>
        <begin position="53"/>
        <end position="67"/>
    </location>
</feature>
<keyword evidence="2" id="KW-0808">Transferase</keyword>
<evidence type="ECO:0000256" key="1">
    <source>
        <dbReference type="SAM" id="MobiDB-lite"/>
    </source>
</evidence>
<proteinExistence type="predicted"/>
<dbReference type="EC" id="2.6.1.42" evidence="2"/>
<gene>
    <name evidence="2" type="primary">BCAT2</name>
    <name evidence="2" type="ORF">Daus18300_007232</name>
</gene>
<keyword evidence="2" id="KW-0032">Aminotransferase</keyword>
<dbReference type="Proteomes" id="UP001583177">
    <property type="component" value="Unassembled WGS sequence"/>
</dbReference>
<comment type="caution">
    <text evidence="2">The sequence shown here is derived from an EMBL/GenBank/DDBJ whole genome shotgun (WGS) entry which is preliminary data.</text>
</comment>
<evidence type="ECO:0000313" key="3">
    <source>
        <dbReference type="Proteomes" id="UP001583177"/>
    </source>
</evidence>
<feature type="region of interest" description="Disordered" evidence="1">
    <location>
        <begin position="53"/>
        <end position="76"/>
    </location>
</feature>
<dbReference type="GO" id="GO:0004084">
    <property type="term" value="F:branched-chain-amino-acid transaminase activity"/>
    <property type="evidence" value="ECO:0007669"/>
    <property type="project" value="UniProtKB-EC"/>
</dbReference>
<accession>A0ABR3WPF2</accession>
<evidence type="ECO:0000313" key="2">
    <source>
        <dbReference type="EMBL" id="KAL1865342.1"/>
    </source>
</evidence>
<sequence>MGDYKVGPNHAPSIVTYARCNRHGVEQDLWLIGGVVRIMVATGMKTFAVIEERSADTDRTSEQKPVFERFTPPLSG</sequence>
<protein>
    <submittedName>
        <fullName evidence="2">Branched-chain-amino-acid aminotransferase, mitochondrial</fullName>
        <ecNumber evidence="2">2.6.1.42</ecNumber>
    </submittedName>
</protein>
<reference evidence="2 3" key="1">
    <citation type="journal article" date="2024" name="IMA Fungus">
        <title>IMA Genome - F19 : A genome assembly and annotation guide to empower mycologists, including annotated draft genome sequences of Ceratocystis pirilliformis, Diaporthe australafricana, Fusarium ophioides, Paecilomyces lecythidis, and Sporothrix stenoceras.</title>
        <authorList>
            <person name="Aylward J."/>
            <person name="Wilson A.M."/>
            <person name="Visagie C.M."/>
            <person name="Spraker J."/>
            <person name="Barnes I."/>
            <person name="Buitendag C."/>
            <person name="Ceriani C."/>
            <person name="Del Mar Angel L."/>
            <person name="du Plessis D."/>
            <person name="Fuchs T."/>
            <person name="Gasser K."/>
            <person name="Kramer D."/>
            <person name="Li W."/>
            <person name="Munsamy K."/>
            <person name="Piso A."/>
            <person name="Price J.L."/>
            <person name="Sonnekus B."/>
            <person name="Thomas C."/>
            <person name="van der Nest A."/>
            <person name="van Dijk A."/>
            <person name="van Heerden A."/>
            <person name="van Vuuren N."/>
            <person name="Yilmaz N."/>
            <person name="Duong T.A."/>
            <person name="van der Merwe N.A."/>
            <person name="Wingfield M.J."/>
            <person name="Wingfield B.D."/>
        </authorList>
    </citation>
    <scope>NUCLEOTIDE SEQUENCE [LARGE SCALE GENOMIC DNA]</scope>
    <source>
        <strain evidence="2 3">CMW 18300</strain>
    </source>
</reference>
<keyword evidence="3" id="KW-1185">Reference proteome</keyword>
<dbReference type="EMBL" id="JAWRVE010000062">
    <property type="protein sequence ID" value="KAL1865342.1"/>
    <property type="molecule type" value="Genomic_DNA"/>
</dbReference>